<dbReference type="Pfam" id="PF00098">
    <property type="entry name" value="zf-CCHC"/>
    <property type="match status" value="1"/>
</dbReference>
<reference evidence="8" key="2">
    <citation type="submission" date="2015-07" db="EMBL/GenBank/DDBJ databases">
        <title>Contrasting host-pathogen interactions and genome evolution in two generalist and specialist microsporidian pathogens of mosquitoes.</title>
        <authorList>
            <consortium name="The Broad Institute Genomics Platform"/>
            <consortium name="The Broad Institute Genome Sequencing Center for Infectious Disease"/>
            <person name="Cuomo C.A."/>
            <person name="Sanscrainte N.D."/>
            <person name="Goldberg J.M."/>
            <person name="Heiman D."/>
            <person name="Young S."/>
            <person name="Zeng Q."/>
            <person name="Becnel J.J."/>
            <person name="Birren B.W."/>
        </authorList>
    </citation>
    <scope>NUCLEOTIDE SEQUENCE [LARGE SCALE GENOMIC DNA]</scope>
    <source>
        <strain evidence="8">USNM 41457</strain>
    </source>
</reference>
<dbReference type="GO" id="GO:0008270">
    <property type="term" value="F:zinc ion binding"/>
    <property type="evidence" value="ECO:0007669"/>
    <property type="project" value="UniProtKB-KW"/>
</dbReference>
<keyword evidence="5" id="KW-0863">Zinc-finger</keyword>
<name>J9DP84_EDHAE</name>
<dbReference type="Gene3D" id="3.10.10.10">
    <property type="entry name" value="HIV Type 1 Reverse Transcriptase, subunit A, domain 1"/>
    <property type="match status" value="1"/>
</dbReference>
<dbReference type="InterPro" id="IPR024650">
    <property type="entry name" value="Peptidase_A2B"/>
</dbReference>
<dbReference type="InterPro" id="IPR050951">
    <property type="entry name" value="Retrovirus_Pol_polyprotein"/>
</dbReference>
<protein>
    <recommendedName>
        <fullName evidence="6">CCHC-type domain-containing protein</fullName>
    </recommendedName>
</protein>
<dbReference type="PROSITE" id="PS50158">
    <property type="entry name" value="ZF_CCHC"/>
    <property type="match status" value="1"/>
</dbReference>
<evidence type="ECO:0000313" key="7">
    <source>
        <dbReference type="EMBL" id="EJW04360.2"/>
    </source>
</evidence>
<sequence>KNDKSAITCYKCKLSGHYANECSQRSQDKKINTINDHSTKTDVREIKINERILNSLFDSGASANFIGKNIWKKIRTHPEVIIQTDKEFQLADKSTCKVTEMVNVCFTYDGKNYTDQFYILTNNPNAFIIGFPLIRKINDVKNDIENLNVIGAQQRFPVTCSIKTKSEKVISWTRPIKSYHQKQKFEKIIVDLEERGIIEPSTSKWCHPVVLTTKKNG</sequence>
<dbReference type="SUPFAM" id="SSF56672">
    <property type="entry name" value="DNA/RNA polymerases"/>
    <property type="match status" value="1"/>
</dbReference>
<dbReference type="InterPro" id="IPR021109">
    <property type="entry name" value="Peptidase_aspartic_dom_sf"/>
</dbReference>
<dbReference type="InterPro" id="IPR001878">
    <property type="entry name" value="Znf_CCHC"/>
</dbReference>
<evidence type="ECO:0000256" key="1">
    <source>
        <dbReference type="ARBA" id="ARBA00022679"/>
    </source>
</evidence>
<dbReference type="InterPro" id="IPR036875">
    <property type="entry name" value="Znf_CCHC_sf"/>
</dbReference>
<dbReference type="CDD" id="cd00303">
    <property type="entry name" value="retropepsin_like"/>
    <property type="match status" value="1"/>
</dbReference>
<dbReference type="PANTHER" id="PTHR37984">
    <property type="entry name" value="PROTEIN CBG26694"/>
    <property type="match status" value="1"/>
</dbReference>
<dbReference type="SUPFAM" id="SSF57756">
    <property type="entry name" value="Retrovirus zinc finger-like domains"/>
    <property type="match status" value="1"/>
</dbReference>
<dbReference type="VEuPathDB" id="MicrosporidiaDB:EDEG_04246"/>
<evidence type="ECO:0000256" key="4">
    <source>
        <dbReference type="ARBA" id="ARBA00022759"/>
    </source>
</evidence>
<proteinExistence type="predicted"/>
<keyword evidence="8" id="KW-1185">Reference proteome</keyword>
<dbReference type="OrthoDB" id="2194586at2759"/>
<dbReference type="EMBL" id="AFBI03001203">
    <property type="protein sequence ID" value="EJW04360.2"/>
    <property type="molecule type" value="Genomic_DNA"/>
</dbReference>
<dbReference type="InParanoid" id="J9DP84"/>
<keyword evidence="4" id="KW-0255">Endonuclease</keyword>
<evidence type="ECO:0000256" key="5">
    <source>
        <dbReference type="PROSITE-ProRule" id="PRU00047"/>
    </source>
</evidence>
<dbReference type="SUPFAM" id="SSF50630">
    <property type="entry name" value="Acid proteases"/>
    <property type="match status" value="1"/>
</dbReference>
<keyword evidence="3" id="KW-0540">Nuclease</keyword>
<keyword evidence="1" id="KW-0808">Transferase</keyword>
<feature type="non-terminal residue" evidence="7">
    <location>
        <position position="217"/>
    </location>
</feature>
<dbReference type="GO" id="GO:0016779">
    <property type="term" value="F:nucleotidyltransferase activity"/>
    <property type="evidence" value="ECO:0007669"/>
    <property type="project" value="UniProtKB-KW"/>
</dbReference>
<evidence type="ECO:0000256" key="3">
    <source>
        <dbReference type="ARBA" id="ARBA00022722"/>
    </source>
</evidence>
<dbReference type="InterPro" id="IPR043502">
    <property type="entry name" value="DNA/RNA_pol_sf"/>
</dbReference>
<organism evidence="7 8">
    <name type="scientific">Edhazardia aedis (strain USNM 41457)</name>
    <name type="common">Microsporidian parasite</name>
    <dbReference type="NCBI Taxonomy" id="1003232"/>
    <lineage>
        <taxon>Eukaryota</taxon>
        <taxon>Fungi</taxon>
        <taxon>Fungi incertae sedis</taxon>
        <taxon>Microsporidia</taxon>
        <taxon>Edhazardia</taxon>
    </lineage>
</organism>
<dbReference type="HOGENOM" id="CLU_1280389_0_0_1"/>
<dbReference type="Gene3D" id="2.40.70.10">
    <property type="entry name" value="Acid Proteases"/>
    <property type="match status" value="1"/>
</dbReference>
<keyword evidence="5" id="KW-0862">Zinc</keyword>
<dbReference type="SMART" id="SM00343">
    <property type="entry name" value="ZnF_C2HC"/>
    <property type="match status" value="1"/>
</dbReference>
<feature type="domain" description="CCHC-type" evidence="6">
    <location>
        <begin position="9"/>
        <end position="24"/>
    </location>
</feature>
<gene>
    <name evidence="7" type="ORF">EDEG_04246</name>
</gene>
<dbReference type="Proteomes" id="UP000003163">
    <property type="component" value="Unassembled WGS sequence"/>
</dbReference>
<accession>J9DP84</accession>
<dbReference type="GO" id="GO:0004519">
    <property type="term" value="F:endonuclease activity"/>
    <property type="evidence" value="ECO:0007669"/>
    <property type="project" value="UniProtKB-KW"/>
</dbReference>
<dbReference type="Pfam" id="PF12384">
    <property type="entry name" value="Peptidase_A2B"/>
    <property type="match status" value="1"/>
</dbReference>
<dbReference type="GO" id="GO:0003676">
    <property type="term" value="F:nucleic acid binding"/>
    <property type="evidence" value="ECO:0007669"/>
    <property type="project" value="InterPro"/>
</dbReference>
<evidence type="ECO:0000313" key="8">
    <source>
        <dbReference type="Proteomes" id="UP000003163"/>
    </source>
</evidence>
<keyword evidence="4" id="KW-0378">Hydrolase</keyword>
<dbReference type="PANTHER" id="PTHR37984:SF5">
    <property type="entry name" value="PROTEIN NYNRIN-LIKE"/>
    <property type="match status" value="1"/>
</dbReference>
<reference evidence="7 8" key="1">
    <citation type="submission" date="2011-08" db="EMBL/GenBank/DDBJ databases">
        <authorList>
            <person name="Liu Z.J."/>
            <person name="Shi F.L."/>
            <person name="Lu J.Q."/>
            <person name="Li M."/>
            <person name="Wang Z.L."/>
        </authorList>
    </citation>
    <scope>NUCLEOTIDE SEQUENCE [LARGE SCALE GENOMIC DNA]</scope>
    <source>
        <strain evidence="7 8">USNM 41457</strain>
    </source>
</reference>
<dbReference type="STRING" id="1003232.J9DP84"/>
<evidence type="ECO:0000256" key="2">
    <source>
        <dbReference type="ARBA" id="ARBA00022695"/>
    </source>
</evidence>
<feature type="non-terminal residue" evidence="7">
    <location>
        <position position="1"/>
    </location>
</feature>
<comment type="caution">
    <text evidence="7">The sequence shown here is derived from an EMBL/GenBank/DDBJ whole genome shotgun (WGS) entry which is preliminary data.</text>
</comment>
<keyword evidence="5" id="KW-0479">Metal-binding</keyword>
<keyword evidence="2" id="KW-0548">Nucleotidyltransferase</keyword>
<dbReference type="AlphaFoldDB" id="J9DP84"/>
<evidence type="ECO:0000259" key="6">
    <source>
        <dbReference type="PROSITE" id="PS50158"/>
    </source>
</evidence>